<gene>
    <name evidence="3" type="ORF">AMET1_0070</name>
</gene>
<proteinExistence type="predicted"/>
<keyword evidence="1" id="KW-0812">Transmembrane</keyword>
<comment type="caution">
    <text evidence="3">The sequence shown here is derived from an EMBL/GenBank/DDBJ whole genome shotgun (WGS) entry which is preliminary data.</text>
</comment>
<sequence length="155" mass="18025">MRSLERRIKYVWIAYWFIGSLILGSIGRAVDTYYIDSGFYLGILVFFLFFVFGSVYSIFRYKIWGYEVRDDSLYLKRGVFTRVKTIVPYARIQHVDTQRSVLERILNLSTLVVYTAGSRGSDVNIPGLDPEHAENLQKQLKEKTTEFELGEEDAV</sequence>
<keyword evidence="4" id="KW-1185">Reference proteome</keyword>
<feature type="transmembrane region" description="Helical" evidence="1">
    <location>
        <begin position="12"/>
        <end position="33"/>
    </location>
</feature>
<keyword evidence="1" id="KW-0472">Membrane</keyword>
<name>A0A1Y3GD74_9EURY</name>
<dbReference type="InterPro" id="IPR005182">
    <property type="entry name" value="YdbS-like_PH"/>
</dbReference>
<evidence type="ECO:0000256" key="1">
    <source>
        <dbReference type="SAM" id="Phobius"/>
    </source>
</evidence>
<feature type="domain" description="YdbS-like PH" evidence="2">
    <location>
        <begin position="61"/>
        <end position="140"/>
    </location>
</feature>
<reference evidence="3 4" key="1">
    <citation type="submission" date="2016-12" db="EMBL/GenBank/DDBJ databases">
        <title>Discovery of methanogenic haloarchaea.</title>
        <authorList>
            <person name="Sorokin D.Y."/>
            <person name="Makarova K.S."/>
            <person name="Abbas B."/>
            <person name="Ferrer M."/>
            <person name="Golyshin P.N."/>
        </authorList>
    </citation>
    <scope>NUCLEOTIDE SEQUENCE [LARGE SCALE GENOMIC DNA]</scope>
    <source>
        <strain evidence="3">AMET1</strain>
    </source>
</reference>
<dbReference type="EMBL" id="MRZU01000002">
    <property type="protein sequence ID" value="OUJ19401.1"/>
    <property type="molecule type" value="Genomic_DNA"/>
</dbReference>
<feature type="transmembrane region" description="Helical" evidence="1">
    <location>
        <begin position="39"/>
        <end position="59"/>
    </location>
</feature>
<dbReference type="PANTHER" id="PTHR34473">
    <property type="entry name" value="UPF0699 TRANSMEMBRANE PROTEIN YDBS"/>
    <property type="match status" value="1"/>
</dbReference>
<accession>A0A1Y3GD74</accession>
<dbReference type="OrthoDB" id="301911at2157"/>
<evidence type="ECO:0000313" key="4">
    <source>
        <dbReference type="Proteomes" id="UP000195137"/>
    </source>
</evidence>
<dbReference type="Proteomes" id="UP000195137">
    <property type="component" value="Unassembled WGS sequence"/>
</dbReference>
<organism evidence="3 4">
    <name type="scientific">Methanonatronarchaeum thermophilum</name>
    <dbReference type="NCBI Taxonomy" id="1927129"/>
    <lineage>
        <taxon>Archaea</taxon>
        <taxon>Methanobacteriati</taxon>
        <taxon>Methanobacteriota</taxon>
        <taxon>Methanonatronarchaeia</taxon>
        <taxon>Methanonatronarchaeales</taxon>
        <taxon>Methanonatronarchaeaceae</taxon>
        <taxon>Methanonatronarchaeum</taxon>
    </lineage>
</organism>
<evidence type="ECO:0000259" key="2">
    <source>
        <dbReference type="Pfam" id="PF03703"/>
    </source>
</evidence>
<keyword evidence="1" id="KW-1133">Transmembrane helix</keyword>
<dbReference type="AlphaFoldDB" id="A0A1Y3GD74"/>
<evidence type="ECO:0000313" key="3">
    <source>
        <dbReference type="EMBL" id="OUJ19401.1"/>
    </source>
</evidence>
<dbReference type="Pfam" id="PF03703">
    <property type="entry name" value="bPH_2"/>
    <property type="match status" value="1"/>
</dbReference>
<dbReference type="RefSeq" id="WP_086636501.1">
    <property type="nucleotide sequence ID" value="NZ_MRZU01000002.1"/>
</dbReference>
<protein>
    <submittedName>
        <fullName evidence="3">Putative membrane protein YdbS containing bPH2 domain</fullName>
    </submittedName>
</protein>
<dbReference type="PANTHER" id="PTHR34473:SF3">
    <property type="entry name" value="TRANSMEMBRANE PROTEIN-RELATED"/>
    <property type="match status" value="1"/>
</dbReference>